<dbReference type="PANTHER" id="PTHR31360">
    <property type="match status" value="1"/>
</dbReference>
<accession>M3A3Q8</accession>
<dbReference type="PANTHER" id="PTHR31360:SF0">
    <property type="entry name" value="OIL BODY-ASSOCIATED PROTEIN 1B"/>
    <property type="match status" value="1"/>
</dbReference>
<reference evidence="2 3" key="1">
    <citation type="journal article" date="2012" name="PLoS Pathog.">
        <title>Diverse lifestyles and strategies of plant pathogenesis encoded in the genomes of eighteen Dothideomycetes fungi.</title>
        <authorList>
            <person name="Ohm R.A."/>
            <person name="Feau N."/>
            <person name="Henrissat B."/>
            <person name="Schoch C.L."/>
            <person name="Horwitz B.A."/>
            <person name="Barry K.W."/>
            <person name="Condon B.J."/>
            <person name="Copeland A.C."/>
            <person name="Dhillon B."/>
            <person name="Glaser F."/>
            <person name="Hesse C.N."/>
            <person name="Kosti I."/>
            <person name="LaButti K."/>
            <person name="Lindquist E.A."/>
            <person name="Lucas S."/>
            <person name="Salamov A.A."/>
            <person name="Bradshaw R.E."/>
            <person name="Ciuffetti L."/>
            <person name="Hamelin R.C."/>
            <person name="Kema G.H.J."/>
            <person name="Lawrence C."/>
            <person name="Scott J.A."/>
            <person name="Spatafora J.W."/>
            <person name="Turgeon B.G."/>
            <person name="de Wit P.J.G.M."/>
            <person name="Zhong S."/>
            <person name="Goodwin S.B."/>
            <person name="Grigoriev I.V."/>
        </authorList>
    </citation>
    <scope>NUCLEOTIDE SEQUENCE [LARGE SCALE GENOMIC DNA]</scope>
    <source>
        <strain evidence="2 3">CIRAD86</strain>
    </source>
</reference>
<evidence type="ECO:0000313" key="3">
    <source>
        <dbReference type="Proteomes" id="UP000016932"/>
    </source>
</evidence>
<dbReference type="InterPro" id="IPR010686">
    <property type="entry name" value="OBAP-like"/>
</dbReference>
<dbReference type="GeneID" id="19330021"/>
<organism evidence="2 3">
    <name type="scientific">Pseudocercospora fijiensis (strain CIRAD86)</name>
    <name type="common">Black leaf streak disease fungus</name>
    <name type="synonym">Mycosphaerella fijiensis</name>
    <dbReference type="NCBI Taxonomy" id="383855"/>
    <lineage>
        <taxon>Eukaryota</taxon>
        <taxon>Fungi</taxon>
        <taxon>Dikarya</taxon>
        <taxon>Ascomycota</taxon>
        <taxon>Pezizomycotina</taxon>
        <taxon>Dothideomycetes</taxon>
        <taxon>Dothideomycetidae</taxon>
        <taxon>Mycosphaerellales</taxon>
        <taxon>Mycosphaerellaceae</taxon>
        <taxon>Pseudocercospora</taxon>
    </lineage>
</organism>
<dbReference type="AlphaFoldDB" id="M3A3Q8"/>
<dbReference type="HOGENOM" id="CLU_2352343_0_0_1"/>
<keyword evidence="3" id="KW-1185">Reference proteome</keyword>
<sequence>NAFHVYANEPSRTSEAKHYCAHVNEDVRQCILNDSPAPNARLIGHSHVFEVKSGMLIMPAPAAVPNAVWEKAENAEMEDVVHLYGKVFQLWQVDRGD</sequence>
<proteinExistence type="inferred from homology"/>
<dbReference type="RefSeq" id="XP_007923240.1">
    <property type="nucleotide sequence ID" value="XM_007925049.1"/>
</dbReference>
<evidence type="ECO:0000313" key="2">
    <source>
        <dbReference type="EMBL" id="EME85729.1"/>
    </source>
</evidence>
<comment type="similarity">
    <text evidence="1">Belongs to the OBAP family.</text>
</comment>
<dbReference type="STRING" id="383855.M3A3Q8"/>
<dbReference type="Proteomes" id="UP000016932">
    <property type="component" value="Unassembled WGS sequence"/>
</dbReference>
<dbReference type="eggNOG" id="ENOG502QR3B">
    <property type="taxonomic scope" value="Eukaryota"/>
</dbReference>
<feature type="non-terminal residue" evidence="2">
    <location>
        <position position="97"/>
    </location>
</feature>
<dbReference type="KEGG" id="pfj:MYCFIDRAFT_101627"/>
<dbReference type="VEuPathDB" id="FungiDB:MYCFIDRAFT_101627"/>
<gene>
    <name evidence="2" type="ORF">MYCFIDRAFT_101627</name>
</gene>
<name>M3A3Q8_PSEFD</name>
<protein>
    <submittedName>
        <fullName evidence="2">Uncharacterized protein</fullName>
    </submittedName>
</protein>
<dbReference type="OrthoDB" id="1901244at2759"/>
<dbReference type="EMBL" id="KB446556">
    <property type="protein sequence ID" value="EME85729.1"/>
    <property type="molecule type" value="Genomic_DNA"/>
</dbReference>
<dbReference type="Pfam" id="PF06884">
    <property type="entry name" value="DUF1264"/>
    <property type="match status" value="2"/>
</dbReference>
<feature type="non-terminal residue" evidence="2">
    <location>
        <position position="1"/>
    </location>
</feature>
<evidence type="ECO:0000256" key="1">
    <source>
        <dbReference type="ARBA" id="ARBA00009740"/>
    </source>
</evidence>